<sequence>MNFRQRIAWLLSMFYIGATFGLFYYIFGISERYSDLAIEHVEQYHNKKDSTEKDVKTSILQRAWNHLMDIPLPIWMGLLFLPYLQVFLMILACTRPQPRLSLAYLWPGLVFLKYQQFSRTLLKTQSASNKNMKYEDTTKNVLNGHVIIDT</sequence>
<dbReference type="Pfam" id="PF15190">
    <property type="entry name" value="TMEM251"/>
    <property type="match status" value="1"/>
</dbReference>
<dbReference type="EMBL" id="JBJQND010000006">
    <property type="protein sequence ID" value="KAL3873647.1"/>
    <property type="molecule type" value="Genomic_DNA"/>
</dbReference>
<keyword evidence="2 9" id="KW-0812">Transmembrane</keyword>
<gene>
    <name evidence="10" type="ORF">ACJMK2_036742</name>
</gene>
<evidence type="ECO:0000256" key="7">
    <source>
        <dbReference type="ARBA" id="ARBA00034539"/>
    </source>
</evidence>
<dbReference type="EMBL" id="JBJQND010000006">
    <property type="protein sequence ID" value="KAL3873648.1"/>
    <property type="molecule type" value="Genomic_DNA"/>
</dbReference>
<evidence type="ECO:0000313" key="11">
    <source>
        <dbReference type="Proteomes" id="UP001634394"/>
    </source>
</evidence>
<evidence type="ECO:0000256" key="2">
    <source>
        <dbReference type="ARBA" id="ARBA00022692"/>
    </source>
</evidence>
<accession>A0ABD3WI48</accession>
<proteinExistence type="inferred from homology"/>
<feature type="transmembrane region" description="Helical" evidence="9">
    <location>
        <begin position="74"/>
        <end position="93"/>
    </location>
</feature>
<name>A0ABD3WI48_SINWO</name>
<keyword evidence="3 9" id="KW-1133">Transmembrane helix</keyword>
<keyword evidence="5 9" id="KW-0472">Membrane</keyword>
<protein>
    <recommendedName>
        <fullName evidence="7">Lysosomal enzyme trafficking factor</fullName>
    </recommendedName>
    <alternativeName>
        <fullName evidence="8">Transmembrane protein 251</fullName>
    </alternativeName>
</protein>
<evidence type="ECO:0000256" key="6">
    <source>
        <dbReference type="ARBA" id="ARBA00034485"/>
    </source>
</evidence>
<dbReference type="Proteomes" id="UP001634394">
    <property type="component" value="Unassembled WGS sequence"/>
</dbReference>
<evidence type="ECO:0000256" key="5">
    <source>
        <dbReference type="ARBA" id="ARBA00023136"/>
    </source>
</evidence>
<keyword evidence="11" id="KW-1185">Reference proteome</keyword>
<comment type="similarity">
    <text evidence="6">Belongs to the LYSET family.</text>
</comment>
<reference evidence="10 11" key="1">
    <citation type="submission" date="2024-11" db="EMBL/GenBank/DDBJ databases">
        <title>Chromosome-level genome assembly of the freshwater bivalve Anodonta woodiana.</title>
        <authorList>
            <person name="Chen X."/>
        </authorList>
    </citation>
    <scope>NUCLEOTIDE SEQUENCE [LARGE SCALE GENOMIC DNA]</scope>
    <source>
        <strain evidence="10">MN2024</strain>
        <tissue evidence="10">Gills</tissue>
    </source>
</reference>
<dbReference type="PANTHER" id="PTHR31925:SF1">
    <property type="entry name" value="LYSOSOMAL ENZYME TRAFFICKING FACTOR"/>
    <property type="match status" value="1"/>
</dbReference>
<dbReference type="GO" id="GO:0000139">
    <property type="term" value="C:Golgi membrane"/>
    <property type="evidence" value="ECO:0007669"/>
    <property type="project" value="UniProtKB-SubCell"/>
</dbReference>
<comment type="caution">
    <text evidence="10">The sequence shown here is derived from an EMBL/GenBank/DDBJ whole genome shotgun (WGS) entry which is preliminary data.</text>
</comment>
<feature type="transmembrane region" description="Helical" evidence="9">
    <location>
        <begin position="7"/>
        <end position="27"/>
    </location>
</feature>
<dbReference type="PANTHER" id="PTHR31925">
    <property type="entry name" value="TRANSMEMBRANE PROTEIN 251"/>
    <property type="match status" value="1"/>
</dbReference>
<dbReference type="InterPro" id="IPR028024">
    <property type="entry name" value="LYSET"/>
</dbReference>
<evidence type="ECO:0000256" key="3">
    <source>
        <dbReference type="ARBA" id="ARBA00022989"/>
    </source>
</evidence>
<evidence type="ECO:0000313" key="10">
    <source>
        <dbReference type="EMBL" id="KAL3873647.1"/>
    </source>
</evidence>
<comment type="subcellular location">
    <subcellularLocation>
        <location evidence="1">Golgi apparatus membrane</location>
        <topology evidence="1">Multi-pass membrane protein</topology>
    </subcellularLocation>
</comment>
<evidence type="ECO:0000256" key="9">
    <source>
        <dbReference type="SAM" id="Phobius"/>
    </source>
</evidence>
<evidence type="ECO:0000256" key="8">
    <source>
        <dbReference type="ARBA" id="ARBA00034557"/>
    </source>
</evidence>
<keyword evidence="4" id="KW-0333">Golgi apparatus</keyword>
<evidence type="ECO:0000256" key="4">
    <source>
        <dbReference type="ARBA" id="ARBA00023034"/>
    </source>
</evidence>
<dbReference type="AlphaFoldDB" id="A0ABD3WI48"/>
<evidence type="ECO:0000256" key="1">
    <source>
        <dbReference type="ARBA" id="ARBA00004653"/>
    </source>
</evidence>
<organism evidence="10 11">
    <name type="scientific">Sinanodonta woodiana</name>
    <name type="common">Chinese pond mussel</name>
    <name type="synonym">Anodonta woodiana</name>
    <dbReference type="NCBI Taxonomy" id="1069815"/>
    <lineage>
        <taxon>Eukaryota</taxon>
        <taxon>Metazoa</taxon>
        <taxon>Spiralia</taxon>
        <taxon>Lophotrochozoa</taxon>
        <taxon>Mollusca</taxon>
        <taxon>Bivalvia</taxon>
        <taxon>Autobranchia</taxon>
        <taxon>Heteroconchia</taxon>
        <taxon>Palaeoheterodonta</taxon>
        <taxon>Unionida</taxon>
        <taxon>Unionoidea</taxon>
        <taxon>Unionidae</taxon>
        <taxon>Unioninae</taxon>
        <taxon>Sinanodonta</taxon>
    </lineage>
</organism>